<accession>E4XC10</accession>
<dbReference type="InterPro" id="IPR036322">
    <property type="entry name" value="WD40_repeat_dom_sf"/>
</dbReference>
<dbReference type="Pfam" id="PF14844">
    <property type="entry name" value="PH_BEACH"/>
    <property type="match status" value="1"/>
</dbReference>
<dbReference type="EMBL" id="FN653035">
    <property type="protein sequence ID" value="CBY09135.1"/>
    <property type="molecule type" value="Genomic_DNA"/>
</dbReference>
<evidence type="ECO:0000259" key="3">
    <source>
        <dbReference type="PROSITE" id="PS50197"/>
    </source>
</evidence>
<dbReference type="InterPro" id="IPR001680">
    <property type="entry name" value="WD40_rpt"/>
</dbReference>
<dbReference type="SUPFAM" id="SSF50978">
    <property type="entry name" value="WD40 repeat-like"/>
    <property type="match status" value="1"/>
</dbReference>
<sequence>MTELDRLYAVWQRFASGECGLFEVVVIIEASVDITIEHIPQNTVPALANQLESMLEKEEIDSTKIIRVIHVLRRFSRSSDISIKFLVRCLSSVLDSANDKFKSIFLDTLFEFIEIIIDPRRNWRDQNCKNKSDTTARGNIEEFIHHLVERVRSANSYAAAKKRLILQIYGLLLSSNIAHHRSLLTQELLDVLQANLRRSLDQEDFDGHFELNLRLFERFIFSIHNFKVSHKAFEKQLTEIKGLQPIPLRECISCFLSILRQSSSNQFLSSVKRIISNRNNGDISTMQMSFLQNGLIAVLKSLIDEDIDNIDADMFLSTIERLSSNNENVKAAIMEVWGSWKQLLEPLFWQTKNQKQFISRLLHFCLERTYEGTSFERLRISEIPTLTVTWLLQVDESIRLWLVEKIEELFKFSTANRVLGFEADIVGALLDYLEKAHEGYVPREVVDKVISIISTVSSYAISTENLTKLLKLIHDKHSYGPVLLQCLSEIPMNRSPAQDFFEMYDQGTGLSSDYIQPLLNGFTYFGWFCLDPFPVKISWRRVLFSFLDKNYCGYELFISDQNALVFAYLSKSSFTTITADLQKTVVDSSWHSISVQLSPASIISGTATCNIYIDGYLICSHKLTVISTDKLKIRIGCGLDMPSQGMPLSNSISGMAGMAFGSIMSKMTKSKSQDFNKDGSVSWCKAESRDRLWGRPRSVHGLLGYQLLLNAVVPENLIQLLSEWGPNSLVQFQSTNSATSDFQIYLRLYYHPKNCDSYSVRNLAPTGRNDACLTGRLRGAPDIRAAVHALSGISVMFPLLEQIKKWPPVSENSQSHPMATFIRLLRKLLNGSDVPLKLIAAENNSFAILGALLQKFPGPLIDGNFLFECQRLLDAFPVSEFPDLVSDIRHYLLFDFRVWCHSDYTTRVSHVQFLSTLIKDSKRFNRSQYGVCFMLDVIRTYCCKSFPLHCSSNRDGGLLSTRSSVSSLDIGILPEDEKQVRGAIFSLVKFYMLKNTNVDEIDALLSFIIVCSVGASMSEVSAASEALTSCIELLRRPGCENLVRIMFEAEKGELLWLLLTLDTSPELHSSILNLFLLLLKSNHVSEEYRGRLRLSSVGGILGILLKSKIAESRKAHSLLIDVVFTCSFTISDKLALVHYIGMHSGLKEKLKTAYHLHEWLSASPEQARQAASIAGWQDTIVRLLEIPATEITTNDEINEELIENVVDSIFHISWNGSVKGRQTHLDKWKASLAALCSIERIVGIEIYVTTGQQLIRKWIEKAIIQIYRETSDSFNCAKNGETLCVLFYNFYFLEANRTKCLEETDLQLLLKLLDAMFVWENSESDGWPELQSIAVAILVFSMKSKRVSVIAEASSQLHRLLVGNSRCSPESAAFVLNGLILLVLSEPDQRIASFIIPVIRDLVDSIPWAASRMPNMPAREGNLMQFQNSFIKYTQSDEIMAFITEVATPAASKFEQSLDNDRMVEISLLLQQASELAIIDSHHRDKQSGEAKLILENTLDAPFKLFLDNEQRRYQKAKRQLVNQHAGSFRSWRRQNRFLAGPRGAWSSSLKETQNSEKLSTVDDKHWRLSNVENSLRMRLKLTQNYNFDPHIEASRARDNRNITIKEIESLPEIEVKPVLEDETDGDEDWNALTPSPSKDRQKEVVKHVEYCQLITLTGEIQGRLEISNLFLYFFDLSEKKEAPPGVDEEIETLSDFKWSLASLKAIYLRRYNLRRTAVEFFMFDQTNYLVNFSSSSALSNIMSAILSSKPTNLQSKPSKSNEKLFQASGITQKWVNREISNFEYLMQLNTYAGRTYNDLSQYPVFPWIIADYTSNKLDLKNPATFRDLSWPVGAMNPSARAYLKEKFDNFEDPTGEMKKFHFGTHYSNAPTVMHYLIRMEPFTTLHIQLQGNKFDIPDRQFHSIEQTWNSLWEAPENGVKELIPEFFYMPEFLENLNKFDLGTMQHTKEVVNDVEIPRWASSPEDFIIQNRQALESDHVSENLHKWIDLIFGYKQRGKDAEESLNVFYHLTYEGAVDLDSIKDETQRHQMEQFINNFGQTPTQLLKTPHPKRKSKEKLRLENIKPYHTLEMAPDVDIRKFNLGSCASNSPIVYLQVPRMQSSAGYLTAGDSCFSITESGQLGTHHLQVRPGLHPDGGFKFTKCSNHSNINSAQKINVRKLSRNQVAISPDGKMIFTGGHWDNSVRGYSVSERKTSFHSLWHSDIISCLAIDRYGRRLITGSVDRSCCIWIIGEEISSKPAITLYGHKSPVIDVAISSELDMCVTAGADGICNVHTVRKGVFVRTLSSTNQGLSSITALSLSSEGYIVFSSLNLKNEMSYLHLYSVNGKILAVDCIDNKIELVETENDRLVTADKNGHLEIRCLTSLEVLKSFSLQEKIQDVHLTKHGSHILVGCGQGEVCVLGPVSQTL</sequence>
<gene>
    <name evidence="5" type="ORF">GSOID_T00007662001</name>
</gene>
<feature type="domain" description="BEACH-type PH" evidence="4">
    <location>
        <begin position="1641"/>
        <end position="1747"/>
    </location>
</feature>
<dbReference type="SMART" id="SM01026">
    <property type="entry name" value="Beach"/>
    <property type="match status" value="1"/>
</dbReference>
<dbReference type="FunFam" id="1.10.1540.10:FF:000001">
    <property type="entry name" value="neurobeachin isoform X1"/>
    <property type="match status" value="1"/>
</dbReference>
<dbReference type="CDD" id="cd06071">
    <property type="entry name" value="Beach"/>
    <property type="match status" value="1"/>
</dbReference>
<dbReference type="InParanoid" id="E4XC10"/>
<dbReference type="SUPFAM" id="SSF81837">
    <property type="entry name" value="BEACH domain"/>
    <property type="match status" value="1"/>
</dbReference>
<evidence type="ECO:0000313" key="6">
    <source>
        <dbReference type="Proteomes" id="UP000001307"/>
    </source>
</evidence>
<proteinExistence type="predicted"/>
<dbReference type="InterPro" id="IPR011993">
    <property type="entry name" value="PH-like_dom_sf"/>
</dbReference>
<evidence type="ECO:0000256" key="2">
    <source>
        <dbReference type="ARBA" id="ARBA00022737"/>
    </source>
</evidence>
<dbReference type="Gene3D" id="2.30.29.30">
    <property type="entry name" value="Pleckstrin-homology domain (PH domain)/Phosphotyrosine-binding domain (PTB)"/>
    <property type="match status" value="1"/>
</dbReference>
<keyword evidence="1" id="KW-0853">WD repeat</keyword>
<organism evidence="5">
    <name type="scientific">Oikopleura dioica</name>
    <name type="common">Tunicate</name>
    <dbReference type="NCBI Taxonomy" id="34765"/>
    <lineage>
        <taxon>Eukaryota</taxon>
        <taxon>Metazoa</taxon>
        <taxon>Chordata</taxon>
        <taxon>Tunicata</taxon>
        <taxon>Appendicularia</taxon>
        <taxon>Copelata</taxon>
        <taxon>Oikopleuridae</taxon>
        <taxon>Oikopleura</taxon>
    </lineage>
</organism>
<dbReference type="GO" id="GO:0005829">
    <property type="term" value="C:cytosol"/>
    <property type="evidence" value="ECO:0007669"/>
    <property type="project" value="TreeGrafter"/>
</dbReference>
<dbReference type="OrthoDB" id="26681at2759"/>
<dbReference type="PANTHER" id="PTHR13743:SF112">
    <property type="entry name" value="BEACH DOMAIN-CONTAINING PROTEIN"/>
    <property type="match status" value="1"/>
</dbReference>
<dbReference type="FunCoup" id="E4XC10">
    <property type="interactions" value="60"/>
</dbReference>
<dbReference type="InterPro" id="IPR000409">
    <property type="entry name" value="BEACH_dom"/>
</dbReference>
<feature type="domain" description="BEACH" evidence="3">
    <location>
        <begin position="1760"/>
        <end position="2053"/>
    </location>
</feature>
<dbReference type="Pfam" id="PF16057">
    <property type="entry name" value="DUF4800"/>
    <property type="match status" value="1"/>
</dbReference>
<dbReference type="SMART" id="SM00320">
    <property type="entry name" value="WD40"/>
    <property type="match status" value="4"/>
</dbReference>
<dbReference type="InterPro" id="IPR023362">
    <property type="entry name" value="PH-BEACH_dom"/>
</dbReference>
<dbReference type="InterPro" id="IPR013320">
    <property type="entry name" value="ConA-like_dom_sf"/>
</dbReference>
<evidence type="ECO:0000313" key="5">
    <source>
        <dbReference type="EMBL" id="CBY09135.1"/>
    </source>
</evidence>
<dbReference type="Gene3D" id="2.130.10.10">
    <property type="entry name" value="YVTN repeat-like/Quinoprotein amine dehydrogenase"/>
    <property type="match status" value="1"/>
</dbReference>
<evidence type="ECO:0008006" key="7">
    <source>
        <dbReference type="Google" id="ProtNLM"/>
    </source>
</evidence>
<dbReference type="GO" id="GO:0016020">
    <property type="term" value="C:membrane"/>
    <property type="evidence" value="ECO:0007669"/>
    <property type="project" value="TreeGrafter"/>
</dbReference>
<dbReference type="Gene3D" id="1.10.1540.10">
    <property type="entry name" value="BEACH domain"/>
    <property type="match status" value="1"/>
</dbReference>
<dbReference type="SUPFAM" id="SSF50729">
    <property type="entry name" value="PH domain-like"/>
    <property type="match status" value="1"/>
</dbReference>
<dbReference type="PROSITE" id="PS51783">
    <property type="entry name" value="PH_BEACH"/>
    <property type="match status" value="1"/>
</dbReference>
<dbReference type="Pfam" id="PF15787">
    <property type="entry name" value="DUF4704"/>
    <property type="match status" value="1"/>
</dbReference>
<keyword evidence="2" id="KW-0677">Repeat</keyword>
<dbReference type="InterPro" id="IPR046851">
    <property type="entry name" value="NBCH_WD40"/>
</dbReference>
<evidence type="ECO:0000259" key="4">
    <source>
        <dbReference type="PROSITE" id="PS51783"/>
    </source>
</evidence>
<dbReference type="SUPFAM" id="SSF49899">
    <property type="entry name" value="Concanavalin A-like lectins/glucanases"/>
    <property type="match status" value="1"/>
</dbReference>
<dbReference type="InterPro" id="IPR016024">
    <property type="entry name" value="ARM-type_fold"/>
</dbReference>
<keyword evidence="6" id="KW-1185">Reference proteome</keyword>
<dbReference type="CDD" id="cd01201">
    <property type="entry name" value="PH_BEACH"/>
    <property type="match status" value="1"/>
</dbReference>
<reference evidence="5" key="1">
    <citation type="journal article" date="2010" name="Science">
        <title>Plasticity of animal genome architecture unmasked by rapid evolution of a pelagic tunicate.</title>
        <authorList>
            <person name="Denoeud F."/>
            <person name="Henriet S."/>
            <person name="Mungpakdee S."/>
            <person name="Aury J.M."/>
            <person name="Da Silva C."/>
            <person name="Brinkmann H."/>
            <person name="Mikhaleva J."/>
            <person name="Olsen L.C."/>
            <person name="Jubin C."/>
            <person name="Canestro C."/>
            <person name="Bouquet J.M."/>
            <person name="Danks G."/>
            <person name="Poulain J."/>
            <person name="Campsteijn C."/>
            <person name="Adamski M."/>
            <person name="Cross I."/>
            <person name="Yadetie F."/>
            <person name="Muffato M."/>
            <person name="Louis A."/>
            <person name="Butcher S."/>
            <person name="Tsagkogeorga G."/>
            <person name="Konrad A."/>
            <person name="Singh S."/>
            <person name="Jensen M.F."/>
            <person name="Cong E.H."/>
            <person name="Eikeseth-Otteraa H."/>
            <person name="Noel B."/>
            <person name="Anthouard V."/>
            <person name="Porcel B.M."/>
            <person name="Kachouri-Lafond R."/>
            <person name="Nishino A."/>
            <person name="Ugolini M."/>
            <person name="Chourrout P."/>
            <person name="Nishida H."/>
            <person name="Aasland R."/>
            <person name="Huzurbazar S."/>
            <person name="Westhof E."/>
            <person name="Delsuc F."/>
            <person name="Lehrach H."/>
            <person name="Reinhardt R."/>
            <person name="Weissenbach J."/>
            <person name="Roy S.W."/>
            <person name="Artiguenave F."/>
            <person name="Postlethwait J.H."/>
            <person name="Manak J.R."/>
            <person name="Thompson E.M."/>
            <person name="Jaillon O."/>
            <person name="Du Pasquier L."/>
            <person name="Boudinot P."/>
            <person name="Liberles D.A."/>
            <person name="Volff J.N."/>
            <person name="Philippe H."/>
            <person name="Lenhard B."/>
            <person name="Roest Crollius H."/>
            <person name="Wincker P."/>
            <person name="Chourrout D."/>
        </authorList>
    </citation>
    <scope>NUCLEOTIDE SEQUENCE [LARGE SCALE GENOMIC DNA]</scope>
</reference>
<protein>
    <recommendedName>
        <fullName evidence="7">BEACH domain-containing protein</fullName>
    </recommendedName>
</protein>
<dbReference type="GO" id="GO:0008104">
    <property type="term" value="P:intracellular protein localization"/>
    <property type="evidence" value="ECO:0007669"/>
    <property type="project" value="TreeGrafter"/>
</dbReference>
<dbReference type="SUPFAM" id="SSF48371">
    <property type="entry name" value="ARM repeat"/>
    <property type="match status" value="1"/>
</dbReference>
<dbReference type="InterPro" id="IPR050865">
    <property type="entry name" value="BEACH_Domain"/>
</dbReference>
<dbReference type="InterPro" id="IPR031570">
    <property type="entry name" value="NBEA/BDCP_DUF4704"/>
</dbReference>
<dbReference type="Pfam" id="PF02138">
    <property type="entry name" value="Beach"/>
    <property type="match status" value="1"/>
</dbReference>
<dbReference type="Pfam" id="PF20426">
    <property type="entry name" value="NBCH_WD40"/>
    <property type="match status" value="1"/>
</dbReference>
<dbReference type="InterPro" id="IPR046852">
    <property type="entry name" value="Neurobeachin_a-sol"/>
</dbReference>
<dbReference type="Pfam" id="PF20425">
    <property type="entry name" value="Neurobeachin"/>
    <property type="match status" value="1"/>
</dbReference>
<dbReference type="Proteomes" id="UP000001307">
    <property type="component" value="Unassembled WGS sequence"/>
</dbReference>
<name>E4XC10_OIKDI</name>
<dbReference type="PROSITE" id="PS50197">
    <property type="entry name" value="BEACH"/>
    <property type="match status" value="1"/>
</dbReference>
<dbReference type="InterPro" id="IPR036372">
    <property type="entry name" value="BEACH_dom_sf"/>
</dbReference>
<dbReference type="PANTHER" id="PTHR13743">
    <property type="entry name" value="BEIGE/BEACH-RELATED"/>
    <property type="match status" value="1"/>
</dbReference>
<dbReference type="GO" id="GO:0019901">
    <property type="term" value="F:protein kinase binding"/>
    <property type="evidence" value="ECO:0007669"/>
    <property type="project" value="TreeGrafter"/>
</dbReference>
<dbReference type="InterPro" id="IPR015943">
    <property type="entry name" value="WD40/YVTN_repeat-like_dom_sf"/>
</dbReference>
<evidence type="ECO:0000256" key="1">
    <source>
        <dbReference type="ARBA" id="ARBA00022574"/>
    </source>
</evidence>